<dbReference type="EMBL" id="JBJXBP010000003">
    <property type="protein sequence ID" value="KAL3840000.1"/>
    <property type="molecule type" value="Genomic_DNA"/>
</dbReference>
<dbReference type="Proteomes" id="UP001634393">
    <property type="component" value="Unassembled WGS sequence"/>
</dbReference>
<organism evidence="1 2">
    <name type="scientific">Penstemon smallii</name>
    <dbReference type="NCBI Taxonomy" id="265156"/>
    <lineage>
        <taxon>Eukaryota</taxon>
        <taxon>Viridiplantae</taxon>
        <taxon>Streptophyta</taxon>
        <taxon>Embryophyta</taxon>
        <taxon>Tracheophyta</taxon>
        <taxon>Spermatophyta</taxon>
        <taxon>Magnoliopsida</taxon>
        <taxon>eudicotyledons</taxon>
        <taxon>Gunneridae</taxon>
        <taxon>Pentapetalae</taxon>
        <taxon>asterids</taxon>
        <taxon>lamiids</taxon>
        <taxon>Lamiales</taxon>
        <taxon>Plantaginaceae</taxon>
        <taxon>Cheloneae</taxon>
        <taxon>Penstemon</taxon>
    </lineage>
</organism>
<proteinExistence type="predicted"/>
<name>A0ABD3TT71_9LAMI</name>
<evidence type="ECO:0000313" key="2">
    <source>
        <dbReference type="Proteomes" id="UP001634393"/>
    </source>
</evidence>
<evidence type="ECO:0000313" key="1">
    <source>
        <dbReference type="EMBL" id="KAL3840000.1"/>
    </source>
</evidence>
<keyword evidence="2" id="KW-1185">Reference proteome</keyword>
<gene>
    <name evidence="1" type="ORF">ACJIZ3_024591</name>
</gene>
<protein>
    <submittedName>
        <fullName evidence="1">Uncharacterized protein</fullName>
    </submittedName>
</protein>
<comment type="caution">
    <text evidence="1">The sequence shown here is derived from an EMBL/GenBank/DDBJ whole genome shotgun (WGS) entry which is preliminary data.</text>
</comment>
<reference evidence="1 2" key="1">
    <citation type="submission" date="2024-12" db="EMBL/GenBank/DDBJ databases">
        <title>The unique morphological basis and parallel evolutionary history of personate flowers in Penstemon.</title>
        <authorList>
            <person name="Depatie T.H."/>
            <person name="Wessinger C.A."/>
        </authorList>
    </citation>
    <scope>NUCLEOTIDE SEQUENCE [LARGE SCALE GENOMIC DNA]</scope>
    <source>
        <strain evidence="1">WTNN_2</strain>
        <tissue evidence="1">Leaf</tissue>
    </source>
</reference>
<dbReference type="AlphaFoldDB" id="A0ABD3TT71"/>
<sequence length="116" mass="13040">MNHEEYSLARSSENFFLITSLLSFKAAVTRPDSGVQGSDSSLIFVGISNFSNRAVFAACMKQRYIFSMLKFNNILFTIYYLKATIGMKLTDITSVEPSHSSLIHLLYKRVNTPSQA</sequence>
<accession>A0ABD3TT71</accession>